<proteinExistence type="inferred from homology"/>
<feature type="domain" description="Gelsolin-like" evidence="10">
    <location>
        <begin position="29"/>
        <end position="74"/>
    </location>
</feature>
<dbReference type="CDD" id="cd11292">
    <property type="entry name" value="gelsolin_S3_like"/>
    <property type="match status" value="1"/>
</dbReference>
<reference evidence="11" key="1">
    <citation type="submission" date="2022-11" db="EMBL/GenBank/DDBJ databases">
        <authorList>
            <person name="Hyden B.L."/>
            <person name="Feng K."/>
            <person name="Yates T."/>
            <person name="Jawdy S."/>
            <person name="Smart L.B."/>
            <person name="Muchero W."/>
        </authorList>
    </citation>
    <scope>NUCLEOTIDE SEQUENCE</scope>
    <source>
        <tissue evidence="11">Shoot tip</tissue>
    </source>
</reference>
<dbReference type="Gene3D" id="3.40.20.10">
    <property type="entry name" value="Severin"/>
    <property type="match status" value="5"/>
</dbReference>
<dbReference type="GO" id="GO:0051014">
    <property type="term" value="P:actin filament severing"/>
    <property type="evidence" value="ECO:0007669"/>
    <property type="project" value="TreeGrafter"/>
</dbReference>
<dbReference type="PANTHER" id="PTHR11977">
    <property type="entry name" value="VILLIN"/>
    <property type="match status" value="1"/>
</dbReference>
<keyword evidence="7" id="KW-0009">Actin-binding</keyword>
<feature type="domain" description="Gelsolin-like" evidence="10">
    <location>
        <begin position="475"/>
        <end position="550"/>
    </location>
</feature>
<dbReference type="Proteomes" id="UP001151752">
    <property type="component" value="Chromosome 16"/>
</dbReference>
<feature type="domain" description="Gelsolin-like" evidence="10">
    <location>
        <begin position="269"/>
        <end position="343"/>
    </location>
</feature>
<dbReference type="InterPro" id="IPR029006">
    <property type="entry name" value="ADF-H/Gelsolin-like_dom_sf"/>
</dbReference>
<keyword evidence="8" id="KW-0206">Cytoskeleton</keyword>
<organism evidence="11 12">
    <name type="scientific">Salix koriyanagi</name>
    <dbReference type="NCBI Taxonomy" id="2511006"/>
    <lineage>
        <taxon>Eukaryota</taxon>
        <taxon>Viridiplantae</taxon>
        <taxon>Streptophyta</taxon>
        <taxon>Embryophyta</taxon>
        <taxon>Tracheophyta</taxon>
        <taxon>Spermatophyta</taxon>
        <taxon>Magnoliopsida</taxon>
        <taxon>eudicotyledons</taxon>
        <taxon>Gunneridae</taxon>
        <taxon>Pentapetalae</taxon>
        <taxon>rosids</taxon>
        <taxon>fabids</taxon>
        <taxon>Malpighiales</taxon>
        <taxon>Salicaceae</taxon>
        <taxon>Saliceae</taxon>
        <taxon>Salix</taxon>
    </lineage>
</organism>
<sequence>MSSSTKALEPAFQGVGQRPGTEIWRIENFQPFPLPKSDHGKFYMGDSYIVLQTTPGKGGAYLYDIHFWIGKDTNDGKLDTESDSGEFWVLFGGFAPIGKKVANEDDIIPETTPAKLYSITDGEVKIVEGELSKGLLENNKCYLLDCGAEIFVWVGRVTQVEERKAASQAAEEFVASQNRPKATRLTRLIQGHETHSFKSNFDSWPAGSAAPGTEEGRGKVAALLKQQGVGLKGLAKSAPVNEEVPPLLEGGGKMEVWCINGSSKTALPKEDVGKFYSGDCYIILYTYHSGDRKEDYLLCCWFGNDSLEEDQKMATRLANTMSNSLKGRPVQGRIFQGKEPPQFVALFQPLVILKGGLSSGYKKCIAEKGLPDETYTADSVALFRISGTLVHNDKAVQVDAVATSLNSAECFLLQSGSSIFTWHGNQSTFEQQQLAAKIAEFFEARSKQSYTSKKFSPEIVRDPHLFTFSFNKGKFQVEEVYNFSQDDLLTEDMLILDTQAEVFVWVGQSVDPKEKQNVFDIGQKYIEMAVSLDGLSPNVPLYKVTEGNEPSFFTSYFSWDPTKAAVQGNSFQKKAALLFGLGHHVVEERSNGNQGGPTQRASALAALSSAFNPSSGKPSHLDRSNGSNQGGTTQRASALAALSSAFKSSPGSKTTTPKPSGIGQGSQRRAAVAALSSVLTAEKKSTPETSPSRSPPSETNLPGEKKMSFSMFLID</sequence>
<keyword evidence="4" id="KW-0963">Cytoplasm</keyword>
<comment type="caution">
    <text evidence="11">The sequence shown here is derived from an EMBL/GenBank/DDBJ whole genome shotgun (WGS) entry which is preliminary data.</text>
</comment>
<dbReference type="GO" id="GO:0051015">
    <property type="term" value="F:actin filament binding"/>
    <property type="evidence" value="ECO:0007669"/>
    <property type="project" value="InterPro"/>
</dbReference>
<comment type="subcellular location">
    <subcellularLocation>
        <location evidence="1">Cytoplasm</location>
        <location evidence="1">Cytoskeleton</location>
    </subcellularLocation>
</comment>
<evidence type="ECO:0000259" key="10">
    <source>
        <dbReference type="Pfam" id="PF00626"/>
    </source>
</evidence>
<evidence type="ECO:0000313" key="12">
    <source>
        <dbReference type="Proteomes" id="UP001151752"/>
    </source>
</evidence>
<comment type="similarity">
    <text evidence="2">Belongs to the villin/gelsolin family.</text>
</comment>
<dbReference type="CDD" id="cd11293">
    <property type="entry name" value="gelsolin_S4_like"/>
    <property type="match status" value="1"/>
</dbReference>
<feature type="compositionally biased region" description="Low complexity" evidence="9">
    <location>
        <begin position="687"/>
        <end position="699"/>
    </location>
</feature>
<evidence type="ECO:0000256" key="5">
    <source>
        <dbReference type="ARBA" id="ARBA00022737"/>
    </source>
</evidence>
<dbReference type="GO" id="GO:0051693">
    <property type="term" value="P:actin filament capping"/>
    <property type="evidence" value="ECO:0007669"/>
    <property type="project" value="UniProtKB-KW"/>
</dbReference>
<evidence type="ECO:0000256" key="6">
    <source>
        <dbReference type="ARBA" id="ARBA00022837"/>
    </source>
</evidence>
<dbReference type="GO" id="GO:0005856">
    <property type="term" value="C:cytoskeleton"/>
    <property type="evidence" value="ECO:0007669"/>
    <property type="project" value="UniProtKB-SubCell"/>
</dbReference>
<evidence type="ECO:0000256" key="3">
    <source>
        <dbReference type="ARBA" id="ARBA00022467"/>
    </source>
</evidence>
<feature type="domain" description="Gelsolin-like" evidence="10">
    <location>
        <begin position="392"/>
        <end position="443"/>
    </location>
</feature>
<keyword evidence="6" id="KW-0106">Calcium</keyword>
<feature type="compositionally biased region" description="Low complexity" evidence="9">
    <location>
        <begin position="636"/>
        <end position="649"/>
    </location>
</feature>
<evidence type="ECO:0000313" key="11">
    <source>
        <dbReference type="EMBL" id="KAJ6778675.1"/>
    </source>
</evidence>
<gene>
    <name evidence="11" type="ORF">OIU74_002461</name>
</gene>
<evidence type="ECO:0000256" key="2">
    <source>
        <dbReference type="ARBA" id="ARBA00008418"/>
    </source>
</evidence>
<keyword evidence="12" id="KW-1185">Reference proteome</keyword>
<dbReference type="PANTHER" id="PTHR11977:SF51">
    <property type="entry name" value="PROTEIN FLIGHTLESS-1 HOMOLOG"/>
    <property type="match status" value="1"/>
</dbReference>
<dbReference type="InterPro" id="IPR007123">
    <property type="entry name" value="Gelsolin-like_dom"/>
</dbReference>
<evidence type="ECO:0000256" key="8">
    <source>
        <dbReference type="ARBA" id="ARBA00023212"/>
    </source>
</evidence>
<evidence type="ECO:0000256" key="1">
    <source>
        <dbReference type="ARBA" id="ARBA00004245"/>
    </source>
</evidence>
<accession>A0A9Q0X7A2</accession>
<keyword evidence="5" id="KW-0677">Repeat</keyword>
<protein>
    <submittedName>
        <fullName evidence="11">VILLIN-3-LIKE ISOFORM X1</fullName>
    </submittedName>
</protein>
<dbReference type="AlphaFoldDB" id="A0A9Q0X7A2"/>
<dbReference type="FunFam" id="3.40.20.10:FF:000039">
    <property type="entry name" value="Villin-4"/>
    <property type="match status" value="1"/>
</dbReference>
<dbReference type="PRINTS" id="PR00597">
    <property type="entry name" value="GELSOLIN"/>
</dbReference>
<feature type="region of interest" description="Disordered" evidence="9">
    <location>
        <begin position="610"/>
        <end position="715"/>
    </location>
</feature>
<dbReference type="InterPro" id="IPR007122">
    <property type="entry name" value="Villin/Gelsolin"/>
</dbReference>
<dbReference type="SUPFAM" id="SSF55753">
    <property type="entry name" value="Actin depolymerizing proteins"/>
    <property type="match status" value="5"/>
</dbReference>
<evidence type="ECO:0000256" key="9">
    <source>
        <dbReference type="SAM" id="MobiDB-lite"/>
    </source>
</evidence>
<dbReference type="CDD" id="cd11291">
    <property type="entry name" value="gelsolin_S6_like"/>
    <property type="match status" value="1"/>
</dbReference>
<dbReference type="FunFam" id="3.40.20.10:FF:000038">
    <property type="entry name" value="Villin-like 1"/>
    <property type="match status" value="1"/>
</dbReference>
<name>A0A9Q0X7A2_9ROSI</name>
<dbReference type="EMBL" id="JAPFFM010000001">
    <property type="protein sequence ID" value="KAJ6778675.1"/>
    <property type="molecule type" value="Genomic_DNA"/>
</dbReference>
<reference evidence="11" key="2">
    <citation type="journal article" date="2023" name="Int. J. Mol. Sci.">
        <title>De Novo Assembly and Annotation of 11 Diverse Shrub Willow (Salix) Genomes Reveals Novel Gene Organization in Sex-Linked Regions.</title>
        <authorList>
            <person name="Hyden B."/>
            <person name="Feng K."/>
            <person name="Yates T.B."/>
            <person name="Jawdy S."/>
            <person name="Cereghino C."/>
            <person name="Smart L.B."/>
            <person name="Muchero W."/>
        </authorList>
    </citation>
    <scope>NUCLEOTIDE SEQUENCE</scope>
    <source>
        <tissue evidence="11">Shoot tip</tissue>
    </source>
</reference>
<evidence type="ECO:0000256" key="7">
    <source>
        <dbReference type="ARBA" id="ARBA00023203"/>
    </source>
</evidence>
<evidence type="ECO:0000256" key="4">
    <source>
        <dbReference type="ARBA" id="ARBA00022490"/>
    </source>
</evidence>
<dbReference type="FunFam" id="3.40.20.10:FF:000033">
    <property type="entry name" value="Villin-4"/>
    <property type="match status" value="1"/>
</dbReference>
<feature type="compositionally biased region" description="Polar residues" evidence="9">
    <location>
        <begin position="624"/>
        <end position="635"/>
    </location>
</feature>
<feature type="compositionally biased region" description="Low complexity" evidence="9">
    <location>
        <begin position="668"/>
        <end position="679"/>
    </location>
</feature>
<dbReference type="Pfam" id="PF00626">
    <property type="entry name" value="Gelsolin"/>
    <property type="match status" value="5"/>
</dbReference>
<keyword evidence="3" id="KW-0117">Actin capping</keyword>
<dbReference type="SMART" id="SM00262">
    <property type="entry name" value="GEL"/>
    <property type="match status" value="5"/>
</dbReference>
<feature type="domain" description="Gelsolin-like" evidence="10">
    <location>
        <begin position="127"/>
        <end position="197"/>
    </location>
</feature>